<dbReference type="AlphaFoldDB" id="A0A841HIH9"/>
<evidence type="ECO:0000313" key="3">
    <source>
        <dbReference type="Proteomes" id="UP000588068"/>
    </source>
</evidence>
<reference evidence="2 3" key="1">
    <citation type="submission" date="2020-08" db="EMBL/GenBank/DDBJ databases">
        <title>Genomic Encyclopedia of Type Strains, Phase IV (KMG-IV): sequencing the most valuable type-strain genomes for metagenomic binning, comparative biology and taxonomic classification.</title>
        <authorList>
            <person name="Goeker M."/>
        </authorList>
    </citation>
    <scope>NUCLEOTIDE SEQUENCE [LARGE SCALE GENOMIC DNA]</scope>
    <source>
        <strain evidence="2 3">DSM 26723</strain>
    </source>
</reference>
<feature type="signal peptide" evidence="1">
    <location>
        <begin position="1"/>
        <end position="23"/>
    </location>
</feature>
<dbReference type="EMBL" id="JACHHZ010000001">
    <property type="protein sequence ID" value="MBB6092384.1"/>
    <property type="molecule type" value="Genomic_DNA"/>
</dbReference>
<name>A0A841HIH9_9GAMM</name>
<proteinExistence type="predicted"/>
<dbReference type="RefSeq" id="WP_184330104.1">
    <property type="nucleotide sequence ID" value="NZ_JACHHZ010000001.1"/>
</dbReference>
<comment type="caution">
    <text evidence="2">The sequence shown here is derived from an EMBL/GenBank/DDBJ whole genome shotgun (WGS) entry which is preliminary data.</text>
</comment>
<keyword evidence="3" id="KW-1185">Reference proteome</keyword>
<sequence>MRKISWTLSFSTLGALWFSVSCADDSYRAQMKGLDEQVQEIKSDVLSIDAELRRLEEKLLYPSNTHVALFIALAKDDSLRVDAVQIQIDGKLAAHYIYSFKELEALQKGGVQRIYTGNLPTGSHRLDVSVIGKLDGGKDYAQTQSFALDKGIEPKLLGITLAGPASGKSIAVSDW</sequence>
<accession>A0A841HIH9</accession>
<dbReference type="PROSITE" id="PS51257">
    <property type="entry name" value="PROKAR_LIPOPROTEIN"/>
    <property type="match status" value="1"/>
</dbReference>
<evidence type="ECO:0000313" key="2">
    <source>
        <dbReference type="EMBL" id="MBB6092384.1"/>
    </source>
</evidence>
<feature type="chain" id="PRO_5032800083" description="DUF3251 domain-containing protein" evidence="1">
    <location>
        <begin position="24"/>
        <end position="175"/>
    </location>
</feature>
<protein>
    <recommendedName>
        <fullName evidence="4">DUF3251 domain-containing protein</fullName>
    </recommendedName>
</protein>
<keyword evidence="1" id="KW-0732">Signal</keyword>
<organism evidence="2 3">
    <name type="scientific">Povalibacter uvarum</name>
    <dbReference type="NCBI Taxonomy" id="732238"/>
    <lineage>
        <taxon>Bacteria</taxon>
        <taxon>Pseudomonadati</taxon>
        <taxon>Pseudomonadota</taxon>
        <taxon>Gammaproteobacteria</taxon>
        <taxon>Steroidobacterales</taxon>
        <taxon>Steroidobacteraceae</taxon>
        <taxon>Povalibacter</taxon>
    </lineage>
</organism>
<gene>
    <name evidence="2" type="ORF">HNQ60_001230</name>
</gene>
<dbReference type="Proteomes" id="UP000588068">
    <property type="component" value="Unassembled WGS sequence"/>
</dbReference>
<evidence type="ECO:0000256" key="1">
    <source>
        <dbReference type="SAM" id="SignalP"/>
    </source>
</evidence>
<evidence type="ECO:0008006" key="4">
    <source>
        <dbReference type="Google" id="ProtNLM"/>
    </source>
</evidence>